<proteinExistence type="predicted"/>
<organism evidence="1 2">
    <name type="scientific">Adhaeribacter terreus</name>
    <dbReference type="NCBI Taxonomy" id="529703"/>
    <lineage>
        <taxon>Bacteria</taxon>
        <taxon>Pseudomonadati</taxon>
        <taxon>Bacteroidota</taxon>
        <taxon>Cytophagia</taxon>
        <taxon>Cytophagales</taxon>
        <taxon>Hymenobacteraceae</taxon>
        <taxon>Adhaeribacter</taxon>
    </lineage>
</organism>
<dbReference type="Pfam" id="PF08002">
    <property type="entry name" value="DUF1697"/>
    <property type="match status" value="1"/>
</dbReference>
<dbReference type="PANTHER" id="PTHR36439">
    <property type="entry name" value="BLL4334 PROTEIN"/>
    <property type="match status" value="1"/>
</dbReference>
<dbReference type="Gene3D" id="3.30.70.1280">
    <property type="entry name" value="SP0830-like domains"/>
    <property type="match status" value="1"/>
</dbReference>
<dbReference type="EMBL" id="JBHSKT010000005">
    <property type="protein sequence ID" value="MFC5270843.1"/>
    <property type="molecule type" value="Genomic_DNA"/>
</dbReference>
<sequence length="183" mass="20975">MQTYIALLRGINVSGHKKIKMPELKAMFEELGFTNVRTYIQSGNVVFESETSEDLESKISAKIQEQFGFEVSVICRTSAEMKQVIARNPFEKMVGFEPEKLYITFLQQTPSAEKLEALQAFTFEPEMYTVSGKEIYVYCFNGYGNTKLENAFFEKKLKVAATTRNWRTVNKLIEMSQPETTAN</sequence>
<accession>A0ABW0EC94</accession>
<reference evidence="2" key="1">
    <citation type="journal article" date="2019" name="Int. J. Syst. Evol. Microbiol.">
        <title>The Global Catalogue of Microorganisms (GCM) 10K type strain sequencing project: providing services to taxonomists for standard genome sequencing and annotation.</title>
        <authorList>
            <consortium name="The Broad Institute Genomics Platform"/>
            <consortium name="The Broad Institute Genome Sequencing Center for Infectious Disease"/>
            <person name="Wu L."/>
            <person name="Ma J."/>
        </authorList>
    </citation>
    <scope>NUCLEOTIDE SEQUENCE [LARGE SCALE GENOMIC DNA]</scope>
    <source>
        <strain evidence="2">KACC 12602</strain>
    </source>
</reference>
<dbReference type="PANTHER" id="PTHR36439:SF1">
    <property type="entry name" value="DUF1697 DOMAIN-CONTAINING PROTEIN"/>
    <property type="match status" value="1"/>
</dbReference>
<dbReference type="InterPro" id="IPR012545">
    <property type="entry name" value="DUF1697"/>
</dbReference>
<keyword evidence="2" id="KW-1185">Reference proteome</keyword>
<dbReference type="RefSeq" id="WP_378017214.1">
    <property type="nucleotide sequence ID" value="NZ_JBHSKT010000005.1"/>
</dbReference>
<dbReference type="PIRSF" id="PIRSF008502">
    <property type="entry name" value="UCP008502"/>
    <property type="match status" value="1"/>
</dbReference>
<evidence type="ECO:0000313" key="2">
    <source>
        <dbReference type="Proteomes" id="UP001596161"/>
    </source>
</evidence>
<gene>
    <name evidence="1" type="ORF">ACFPIB_09495</name>
</gene>
<evidence type="ECO:0000313" key="1">
    <source>
        <dbReference type="EMBL" id="MFC5270843.1"/>
    </source>
</evidence>
<dbReference type="SUPFAM" id="SSF160379">
    <property type="entry name" value="SP0830-like"/>
    <property type="match status" value="1"/>
</dbReference>
<protein>
    <submittedName>
        <fullName evidence="1">DUF1697 domain-containing protein</fullName>
    </submittedName>
</protein>
<comment type="caution">
    <text evidence="1">The sequence shown here is derived from an EMBL/GenBank/DDBJ whole genome shotgun (WGS) entry which is preliminary data.</text>
</comment>
<dbReference type="Proteomes" id="UP001596161">
    <property type="component" value="Unassembled WGS sequence"/>
</dbReference>
<name>A0ABW0EC94_9BACT</name>